<dbReference type="KEGG" id="aac:Aaci_0552"/>
<organism evidence="1 3">
    <name type="scientific">Alicyclobacillus acidocaldarius subsp. acidocaldarius (strain ATCC 27009 / DSM 446 / BCRC 14685 / JCM 5260 / KCTC 1825 / NBRC 15652 / NCIMB 11725 / NRRL B-14509 / 104-IA)</name>
    <name type="common">Bacillus acidocaldarius</name>
    <dbReference type="NCBI Taxonomy" id="521098"/>
    <lineage>
        <taxon>Bacteria</taxon>
        <taxon>Bacillati</taxon>
        <taxon>Bacillota</taxon>
        <taxon>Bacilli</taxon>
        <taxon>Bacillales</taxon>
        <taxon>Alicyclobacillaceae</taxon>
        <taxon>Alicyclobacillus</taxon>
    </lineage>
</organism>
<dbReference type="RefSeq" id="WP_012809966.1">
    <property type="nucleotide sequence ID" value="NC_013205.1"/>
</dbReference>
<dbReference type="AlphaFoldDB" id="C8WSU5"/>
<geneLocation type="plasmid" evidence="2 3">
    <name>pAACI02</name>
</geneLocation>
<dbReference type="EMBL" id="CP001727">
    <property type="protein sequence ID" value="ACV57601.1"/>
    <property type="molecule type" value="Genomic_DNA"/>
</dbReference>
<reference evidence="3" key="2">
    <citation type="submission" date="2009-09" db="EMBL/GenBank/DDBJ databases">
        <title>The complete plasmid2 of Alicyclobacillus acidocaldarius subsp. acidocaldarius DSM 446.</title>
        <authorList>
            <consortium name="US DOE Joint Genome Institute (JGI-PGF)"/>
            <person name="Lucas S."/>
            <person name="Copeland A."/>
            <person name="Lapidus A."/>
            <person name="Glavina del Rio T."/>
            <person name="Dalin E."/>
            <person name="Tice H."/>
            <person name="Bruce D."/>
            <person name="Goodwin L."/>
            <person name="Pitluck S."/>
            <person name="Kyrpides N."/>
            <person name="Mavromatis K."/>
            <person name="Ivanova N."/>
            <person name="Ovchinnikova G."/>
            <person name="Chertkov O."/>
            <person name="Sims D."/>
            <person name="Brettin T."/>
            <person name="Detter J.C."/>
            <person name="Han C."/>
            <person name="Larimer F."/>
            <person name="Land M."/>
            <person name="Hauser L."/>
            <person name="Markowitz V."/>
            <person name="Cheng J.-F."/>
            <person name="Hugenholtz P."/>
            <person name="Woyke T."/>
            <person name="Wu D."/>
            <person name="Pukall R."/>
            <person name="Klenk H.-P."/>
            <person name="Eisen J.A."/>
        </authorList>
    </citation>
    <scope>NUCLEOTIDE SEQUENCE [LARGE SCALE GENOMIC DNA]</scope>
    <source>
        <strain evidence="3">ATCC 27009 / DSM 446 / BCRC 14685 / JCM 5260 / KCTC 1825 / NBRC 15652 / NCIMB 11725 / NRRL B-14509 / 104-IA</strain>
        <plasmid evidence="3">pAACI02</plasmid>
    </source>
</reference>
<keyword evidence="2" id="KW-0614">Plasmid</keyword>
<dbReference type="Proteomes" id="UP000001917">
    <property type="component" value="Plasmid pAACI02"/>
</dbReference>
<sequence>MTDPLIISALKLARKARIDGNRAEVPVEEMLQLRQLVINEIIRLLVAFGWSETMHEKNRVAVYTKGKRDVWVPLDPTFADWGLRVTEVLQELFR</sequence>
<dbReference type="KEGG" id="aac:Aaci_3094"/>
<accession>C8WSU5</accession>
<gene>
    <name evidence="1" type="ordered locus">Aaci_0552</name>
    <name evidence="2" type="ordered locus">Aaci_3094</name>
</gene>
<name>C8WSU5_ALIAD</name>
<dbReference type="EMBL" id="CP001729">
    <property type="protein sequence ID" value="ACV60090.1"/>
    <property type="molecule type" value="Genomic_DNA"/>
</dbReference>
<evidence type="ECO:0000313" key="3">
    <source>
        <dbReference type="Proteomes" id="UP000001917"/>
    </source>
</evidence>
<dbReference type="HOGENOM" id="CLU_2379856_0_0_9"/>
<dbReference type="Proteomes" id="UP000001917">
    <property type="component" value="Chromosome"/>
</dbReference>
<keyword evidence="3" id="KW-1185">Reference proteome</keyword>
<dbReference type="STRING" id="521098.Aaci_0552"/>
<reference evidence="3" key="1">
    <citation type="submission" date="2009-09" db="EMBL/GenBank/DDBJ databases">
        <title>The complete chromosome of Alicyclobacillus acidocaldarius subsp. acidocaldarius DSM 446.</title>
        <authorList>
            <consortium name="US DOE Joint Genome Institute (JGI-PGF)"/>
            <person name="Lucas S."/>
            <person name="Copeland A."/>
            <person name="Lapidus A."/>
            <person name="Glavina del Rio T."/>
            <person name="Dalin E."/>
            <person name="Tice H."/>
            <person name="Bruce D."/>
            <person name="Goodwin L."/>
            <person name="Pitluck S."/>
            <person name="Kyrpides N."/>
            <person name="Mavromatis K."/>
            <person name="Ivanova N."/>
            <person name="Ovchinnikova G."/>
            <person name="Chertkov O."/>
            <person name="Sims D."/>
            <person name="Brettin T."/>
            <person name="Detter J.C."/>
            <person name="Han C."/>
            <person name="Larimer F."/>
            <person name="Land M."/>
            <person name="Hauser L."/>
            <person name="Markowitz V."/>
            <person name="Cheng J.-F."/>
            <person name="Hugenholtz P."/>
            <person name="Woyke T."/>
            <person name="Wu D."/>
            <person name="Pukall R."/>
            <person name="Klenk H.-P."/>
            <person name="Eisen J.A."/>
        </authorList>
    </citation>
    <scope>NUCLEOTIDE SEQUENCE [LARGE SCALE GENOMIC DNA]</scope>
    <source>
        <strain evidence="3">ATCC 27009 / DSM 446 / BCRC 14685 / JCM 5260 / KCTC 1825 / NBRC 15652 / NCIMB 11725 / NRRL B-14509 / 104-IA</strain>
    </source>
</reference>
<proteinExistence type="predicted"/>
<evidence type="ECO:0000313" key="1">
    <source>
        <dbReference type="EMBL" id="ACV57601.1"/>
    </source>
</evidence>
<protein>
    <submittedName>
        <fullName evidence="1">Uncharacterized protein</fullName>
    </submittedName>
</protein>
<evidence type="ECO:0000313" key="2">
    <source>
        <dbReference type="EMBL" id="ACV60090.1"/>
    </source>
</evidence>
<reference evidence="1 3" key="3">
    <citation type="journal article" date="2010" name="Stand. Genomic Sci.">
        <title>Complete genome sequence of Alicyclobacillus acidocaldarius type strain (104-IA).</title>
        <authorList>
            <person name="Mavromatis K."/>
            <person name="Sikorski J."/>
            <person name="Lapidus A."/>
            <person name="Glavina Del Rio T."/>
            <person name="Copeland A."/>
            <person name="Tice H."/>
            <person name="Cheng J.F."/>
            <person name="Lucas S."/>
            <person name="Chen F."/>
            <person name="Nolan M."/>
            <person name="Bruce D."/>
            <person name="Goodwin L."/>
            <person name="Pitluck S."/>
            <person name="Ivanova N."/>
            <person name="Ovchinnikova G."/>
            <person name="Pati A."/>
            <person name="Chen A."/>
            <person name="Palaniappan K."/>
            <person name="Land M."/>
            <person name="Hauser L."/>
            <person name="Chang Y.J."/>
            <person name="Jeffries C.D."/>
            <person name="Chain P."/>
            <person name="Meincke L."/>
            <person name="Sims D."/>
            <person name="Chertkov O."/>
            <person name="Han C."/>
            <person name="Brettin T."/>
            <person name="Detter J.C."/>
            <person name="Wahrenburg C."/>
            <person name="Rohde M."/>
            <person name="Pukall R."/>
            <person name="Goker M."/>
            <person name="Bristow J."/>
            <person name="Eisen J.A."/>
            <person name="Markowitz V."/>
            <person name="Hugenholtz P."/>
            <person name="Klenk H.P."/>
            <person name="Kyrpides N.C."/>
        </authorList>
    </citation>
    <scope>NUCLEOTIDE SEQUENCE [LARGE SCALE GENOMIC DNA]</scope>
    <source>
        <strain evidence="3">ATCC 27009 / DSM 446 / BCRC 14685 / JCM 5260 / KCTC 1825 / NBRC 15652 / NCIMB 11725 / NRRL B-14509 / 104-IA</strain>
        <strain evidence="1">DSM 446</strain>
        <plasmid evidence="2 3">pAACI02</plasmid>
    </source>
</reference>